<dbReference type="InterPro" id="IPR036397">
    <property type="entry name" value="RNaseH_sf"/>
</dbReference>
<evidence type="ECO:0008006" key="3">
    <source>
        <dbReference type="Google" id="ProtNLM"/>
    </source>
</evidence>
<gene>
    <name evidence="1" type="ORF">ANCDUO_22968</name>
</gene>
<name>A0A0C2FEI7_9BILA</name>
<dbReference type="PANTHER" id="PTHR37984:SF5">
    <property type="entry name" value="PROTEIN NYNRIN-LIKE"/>
    <property type="match status" value="1"/>
</dbReference>
<organism evidence="1 2">
    <name type="scientific">Ancylostoma duodenale</name>
    <dbReference type="NCBI Taxonomy" id="51022"/>
    <lineage>
        <taxon>Eukaryota</taxon>
        <taxon>Metazoa</taxon>
        <taxon>Ecdysozoa</taxon>
        <taxon>Nematoda</taxon>
        <taxon>Chromadorea</taxon>
        <taxon>Rhabditida</taxon>
        <taxon>Rhabditina</taxon>
        <taxon>Rhabditomorpha</taxon>
        <taxon>Strongyloidea</taxon>
        <taxon>Ancylostomatidae</taxon>
        <taxon>Ancylostomatinae</taxon>
        <taxon>Ancylostoma</taxon>
    </lineage>
</organism>
<protein>
    <recommendedName>
        <fullName evidence="3">Integrase catalytic domain-containing protein</fullName>
    </recommendedName>
</protein>
<dbReference type="EMBL" id="KN768238">
    <property type="protein sequence ID" value="KIH46975.1"/>
    <property type="molecule type" value="Genomic_DNA"/>
</dbReference>
<dbReference type="SUPFAM" id="SSF53098">
    <property type="entry name" value="Ribonuclease H-like"/>
    <property type="match status" value="1"/>
</dbReference>
<dbReference type="Proteomes" id="UP000054047">
    <property type="component" value="Unassembled WGS sequence"/>
</dbReference>
<dbReference type="OrthoDB" id="5851910at2759"/>
<dbReference type="GO" id="GO:0003676">
    <property type="term" value="F:nucleic acid binding"/>
    <property type="evidence" value="ECO:0007669"/>
    <property type="project" value="InterPro"/>
</dbReference>
<dbReference type="InterPro" id="IPR012337">
    <property type="entry name" value="RNaseH-like_sf"/>
</dbReference>
<dbReference type="AlphaFoldDB" id="A0A0C2FEI7"/>
<reference evidence="1 2" key="1">
    <citation type="submission" date="2013-12" db="EMBL/GenBank/DDBJ databases">
        <title>Draft genome of the parsitic nematode Ancylostoma duodenale.</title>
        <authorList>
            <person name="Mitreva M."/>
        </authorList>
    </citation>
    <scope>NUCLEOTIDE SEQUENCE [LARGE SCALE GENOMIC DNA]</scope>
    <source>
        <strain evidence="1 2">Zhejiang</strain>
    </source>
</reference>
<dbReference type="PANTHER" id="PTHR37984">
    <property type="entry name" value="PROTEIN CBG26694"/>
    <property type="match status" value="1"/>
</dbReference>
<keyword evidence="2" id="KW-1185">Reference proteome</keyword>
<dbReference type="Gene3D" id="3.30.420.10">
    <property type="entry name" value="Ribonuclease H-like superfamily/Ribonuclease H"/>
    <property type="match status" value="1"/>
</dbReference>
<dbReference type="InterPro" id="IPR050951">
    <property type="entry name" value="Retrovirus_Pol_polyprotein"/>
</dbReference>
<sequence length="86" mass="9872">MYWPNIDNECEDMVLRCTNCQEAAKNPTKVPLKTSMSPTSVWQRVQVDFVGPLQGVYYLVVVDAFSKWPEMIEMRNISASKTMKVP</sequence>
<evidence type="ECO:0000313" key="1">
    <source>
        <dbReference type="EMBL" id="KIH46975.1"/>
    </source>
</evidence>
<accession>A0A0C2FEI7</accession>
<proteinExistence type="predicted"/>
<evidence type="ECO:0000313" key="2">
    <source>
        <dbReference type="Proteomes" id="UP000054047"/>
    </source>
</evidence>